<comment type="caution">
    <text evidence="2">The sequence shown here is derived from an EMBL/GenBank/DDBJ whole genome shotgun (WGS) entry which is preliminary data.</text>
</comment>
<dbReference type="EMBL" id="QEVW01000003">
    <property type="protein sequence ID" value="RAW18475.1"/>
    <property type="molecule type" value="Genomic_DNA"/>
</dbReference>
<evidence type="ECO:0000259" key="1">
    <source>
        <dbReference type="Pfam" id="PF01726"/>
    </source>
</evidence>
<evidence type="ECO:0000313" key="2">
    <source>
        <dbReference type="EMBL" id="RAW18475.1"/>
    </source>
</evidence>
<sequence>MTTKSIADKPLSRRQQEVYDFIADFIDSKGYGPSIREIADAFMFESPSSAFSHVDMLIRKGYLNHKAGGVRTLSLTDKSGRRIAMVSQAGVMEWIAQQSNQHAKDAAVYALLTDLQDGIQTGRIC</sequence>
<dbReference type="InterPro" id="IPR050077">
    <property type="entry name" value="LexA_repressor"/>
</dbReference>
<reference evidence="2 3" key="1">
    <citation type="submission" date="2018-04" db="EMBL/GenBank/DDBJ databases">
        <title>Paenibacillus taichungensis Genome sequencing and assembly.</title>
        <authorList>
            <person name="Xu J."/>
            <person name="Rensing C."/>
            <person name="Mazhar H.S."/>
        </authorList>
    </citation>
    <scope>NUCLEOTIDE SEQUENCE [LARGE SCALE GENOMIC DNA]</scope>
    <source>
        <strain evidence="2 3">NC1</strain>
    </source>
</reference>
<dbReference type="InterPro" id="IPR036390">
    <property type="entry name" value="WH_DNA-bd_sf"/>
</dbReference>
<feature type="domain" description="LexA repressor DNA-binding" evidence="1">
    <location>
        <begin position="9"/>
        <end position="72"/>
    </location>
</feature>
<organism evidence="2 3">
    <name type="scientific">Paenibacillus taichungensis</name>
    <dbReference type="NCBI Taxonomy" id="484184"/>
    <lineage>
        <taxon>Bacteria</taxon>
        <taxon>Bacillati</taxon>
        <taxon>Bacillota</taxon>
        <taxon>Bacilli</taxon>
        <taxon>Bacillales</taxon>
        <taxon>Paenibacillaceae</taxon>
        <taxon>Paenibacillus</taxon>
    </lineage>
</organism>
<dbReference type="Pfam" id="PF01726">
    <property type="entry name" value="LexA_DNA_bind"/>
    <property type="match status" value="1"/>
</dbReference>
<proteinExistence type="predicted"/>
<protein>
    <recommendedName>
        <fullName evidence="1">LexA repressor DNA-binding domain-containing protein</fullName>
    </recommendedName>
</protein>
<accession>A0A329R1J2</accession>
<dbReference type="AlphaFoldDB" id="A0A329R1J2"/>
<dbReference type="SUPFAM" id="SSF46785">
    <property type="entry name" value="Winged helix' DNA-binding domain"/>
    <property type="match status" value="1"/>
</dbReference>
<dbReference type="GO" id="GO:0004252">
    <property type="term" value="F:serine-type endopeptidase activity"/>
    <property type="evidence" value="ECO:0007669"/>
    <property type="project" value="InterPro"/>
</dbReference>
<dbReference type="Gene3D" id="1.10.10.10">
    <property type="entry name" value="Winged helix-like DNA-binding domain superfamily/Winged helix DNA-binding domain"/>
    <property type="match status" value="1"/>
</dbReference>
<dbReference type="RefSeq" id="WP_113052141.1">
    <property type="nucleotide sequence ID" value="NZ_QEVW01000003.1"/>
</dbReference>
<dbReference type="InterPro" id="IPR036388">
    <property type="entry name" value="WH-like_DNA-bd_sf"/>
</dbReference>
<dbReference type="Proteomes" id="UP000250642">
    <property type="component" value="Unassembled WGS sequence"/>
</dbReference>
<dbReference type="InterPro" id="IPR006199">
    <property type="entry name" value="LexA_DNA-bd_dom"/>
</dbReference>
<dbReference type="PANTHER" id="PTHR33516">
    <property type="entry name" value="LEXA REPRESSOR"/>
    <property type="match status" value="1"/>
</dbReference>
<gene>
    <name evidence="2" type="ORF">DC345_04930</name>
</gene>
<dbReference type="PANTHER" id="PTHR33516:SF2">
    <property type="entry name" value="LEXA REPRESSOR-RELATED"/>
    <property type="match status" value="1"/>
</dbReference>
<dbReference type="GO" id="GO:0006508">
    <property type="term" value="P:proteolysis"/>
    <property type="evidence" value="ECO:0007669"/>
    <property type="project" value="InterPro"/>
</dbReference>
<name>A0A329R1J2_9BACL</name>
<evidence type="ECO:0000313" key="3">
    <source>
        <dbReference type="Proteomes" id="UP000250642"/>
    </source>
</evidence>